<dbReference type="AlphaFoldDB" id="A0A7G5GWT5"/>
<evidence type="ECO:0000313" key="1">
    <source>
        <dbReference type="EMBL" id="QMW03327.1"/>
    </source>
</evidence>
<evidence type="ECO:0000313" key="2">
    <source>
        <dbReference type="Proteomes" id="UP000515369"/>
    </source>
</evidence>
<proteinExistence type="predicted"/>
<protein>
    <submittedName>
        <fullName evidence="1">Uncharacterized protein</fullName>
    </submittedName>
</protein>
<dbReference type="EMBL" id="CP059732">
    <property type="protein sequence ID" value="QMW03327.1"/>
    <property type="molecule type" value="Genomic_DNA"/>
</dbReference>
<sequence>MQPPSTVGKLQVVRYENQQEKVKVVLVGGASAPDAASLQSSLNLIYGPSQTRWEVTVDTYLATDWDSDKNGLNAGDNASLSQYTSEMNALKRGYFQQNSSGVEHLLCVCGKWFLPGYGAGLYALWARSGFH</sequence>
<reference evidence="1 2" key="1">
    <citation type="submission" date="2020-07" db="EMBL/GenBank/DDBJ databases">
        <title>Spirosoma foliorum sp. nov., isolated from the leaves on the Nejang mountain Korea, Republic of.</title>
        <authorList>
            <person name="Ho H."/>
            <person name="Lee Y.-J."/>
            <person name="Nurcahyanto D.-A."/>
            <person name="Kim S.-G."/>
        </authorList>
    </citation>
    <scope>NUCLEOTIDE SEQUENCE [LARGE SCALE GENOMIC DNA]</scope>
    <source>
        <strain evidence="1 2">PL0136</strain>
    </source>
</reference>
<dbReference type="KEGG" id="sfol:H3H32_36665"/>
<dbReference type="RefSeq" id="WP_182460614.1">
    <property type="nucleotide sequence ID" value="NZ_CP059732.1"/>
</dbReference>
<keyword evidence="2" id="KW-1185">Reference proteome</keyword>
<dbReference type="Proteomes" id="UP000515369">
    <property type="component" value="Chromosome"/>
</dbReference>
<accession>A0A7G5GWT5</accession>
<gene>
    <name evidence="1" type="ORF">H3H32_36665</name>
</gene>
<organism evidence="1 2">
    <name type="scientific">Spirosoma foliorum</name>
    <dbReference type="NCBI Taxonomy" id="2710596"/>
    <lineage>
        <taxon>Bacteria</taxon>
        <taxon>Pseudomonadati</taxon>
        <taxon>Bacteroidota</taxon>
        <taxon>Cytophagia</taxon>
        <taxon>Cytophagales</taxon>
        <taxon>Cytophagaceae</taxon>
        <taxon>Spirosoma</taxon>
    </lineage>
</organism>
<name>A0A7G5GWT5_9BACT</name>